<dbReference type="HOGENOM" id="CLU_889930_0_0_1"/>
<dbReference type="AlphaFoldDB" id="A0A0D3KCF5"/>
<dbReference type="KEGG" id="ehx:EMIHUDRAFT_441623"/>
<dbReference type="PROSITE" id="PS51318">
    <property type="entry name" value="TAT"/>
    <property type="match status" value="1"/>
</dbReference>
<accession>A0A0D3KCF5</accession>
<dbReference type="PaxDb" id="2903-EOD33440"/>
<evidence type="ECO:0000313" key="2">
    <source>
        <dbReference type="Proteomes" id="UP000013827"/>
    </source>
</evidence>
<evidence type="ECO:0000313" key="1">
    <source>
        <dbReference type="EnsemblProtists" id="EOD33440"/>
    </source>
</evidence>
<proteinExistence type="predicted"/>
<dbReference type="RefSeq" id="XP_005785869.1">
    <property type="nucleotide sequence ID" value="XM_005785812.1"/>
</dbReference>
<dbReference type="InterPro" id="IPR006311">
    <property type="entry name" value="TAT_signal"/>
</dbReference>
<dbReference type="OMA" id="GYLQDSC"/>
<protein>
    <submittedName>
        <fullName evidence="1">Uncharacterized protein</fullName>
    </submittedName>
</protein>
<sequence>MLLFGCLSVRVPPSLSRREAMSSPLAAAAAASLAAAGSPWPAAAVVADGVTYDDLPPKAQQAYQQYWPALQLAADSYVFELYDLLPEPGRWDSIGAITESTDIGSAASVSKLEREYLTPMRILALAFPPDAGGEEMQAALNKFQGSMFQLSRLARAGQTTGNVAAPSAKEVAAVEKTWDDGRTAINSFFEALNSGTAGAASASGKVAPRLVGIPPKGAGYPRSKKLYTQLRKDAALCRNRGGEALAGLWGNLMVYGTVPGVNPCGSVNMANYFAQ</sequence>
<dbReference type="GeneID" id="17278710"/>
<dbReference type="EnsemblProtists" id="EOD33440">
    <property type="protein sequence ID" value="EOD33440"/>
    <property type="gene ID" value="EMIHUDRAFT_441623"/>
</dbReference>
<reference evidence="1" key="2">
    <citation type="submission" date="2024-10" db="UniProtKB">
        <authorList>
            <consortium name="EnsemblProtists"/>
        </authorList>
    </citation>
    <scope>IDENTIFICATION</scope>
</reference>
<dbReference type="eggNOG" id="ENOG502SUFH">
    <property type="taxonomic scope" value="Eukaryota"/>
</dbReference>
<reference evidence="2" key="1">
    <citation type="journal article" date="2013" name="Nature">
        <title>Pan genome of the phytoplankton Emiliania underpins its global distribution.</title>
        <authorList>
            <person name="Read B.A."/>
            <person name="Kegel J."/>
            <person name="Klute M.J."/>
            <person name="Kuo A."/>
            <person name="Lefebvre S.C."/>
            <person name="Maumus F."/>
            <person name="Mayer C."/>
            <person name="Miller J."/>
            <person name="Monier A."/>
            <person name="Salamov A."/>
            <person name="Young J."/>
            <person name="Aguilar M."/>
            <person name="Claverie J.M."/>
            <person name="Frickenhaus S."/>
            <person name="Gonzalez K."/>
            <person name="Herman E.K."/>
            <person name="Lin Y.C."/>
            <person name="Napier J."/>
            <person name="Ogata H."/>
            <person name="Sarno A.F."/>
            <person name="Shmutz J."/>
            <person name="Schroeder D."/>
            <person name="de Vargas C."/>
            <person name="Verret F."/>
            <person name="von Dassow P."/>
            <person name="Valentin K."/>
            <person name="Van de Peer Y."/>
            <person name="Wheeler G."/>
            <person name="Dacks J.B."/>
            <person name="Delwiche C.F."/>
            <person name="Dyhrman S.T."/>
            <person name="Glockner G."/>
            <person name="John U."/>
            <person name="Richards T."/>
            <person name="Worden A.Z."/>
            <person name="Zhang X."/>
            <person name="Grigoriev I.V."/>
            <person name="Allen A.E."/>
            <person name="Bidle K."/>
            <person name="Borodovsky M."/>
            <person name="Bowler C."/>
            <person name="Brownlee C."/>
            <person name="Cock J.M."/>
            <person name="Elias M."/>
            <person name="Gladyshev V.N."/>
            <person name="Groth M."/>
            <person name="Guda C."/>
            <person name="Hadaegh A."/>
            <person name="Iglesias-Rodriguez M.D."/>
            <person name="Jenkins J."/>
            <person name="Jones B.M."/>
            <person name="Lawson T."/>
            <person name="Leese F."/>
            <person name="Lindquist E."/>
            <person name="Lobanov A."/>
            <person name="Lomsadze A."/>
            <person name="Malik S.B."/>
            <person name="Marsh M.E."/>
            <person name="Mackinder L."/>
            <person name="Mock T."/>
            <person name="Mueller-Roeber B."/>
            <person name="Pagarete A."/>
            <person name="Parker M."/>
            <person name="Probert I."/>
            <person name="Quesneville H."/>
            <person name="Raines C."/>
            <person name="Rensing S.A."/>
            <person name="Riano-Pachon D.M."/>
            <person name="Richier S."/>
            <person name="Rokitta S."/>
            <person name="Shiraiwa Y."/>
            <person name="Soanes D.M."/>
            <person name="van der Giezen M."/>
            <person name="Wahlund T.M."/>
            <person name="Williams B."/>
            <person name="Wilson W."/>
            <person name="Wolfe G."/>
            <person name="Wurch L.L."/>
        </authorList>
    </citation>
    <scope>NUCLEOTIDE SEQUENCE</scope>
</reference>
<dbReference type="Proteomes" id="UP000013827">
    <property type="component" value="Unassembled WGS sequence"/>
</dbReference>
<name>A0A0D3KCF5_EMIH1</name>
<organism evidence="1 2">
    <name type="scientific">Emiliania huxleyi (strain CCMP1516)</name>
    <dbReference type="NCBI Taxonomy" id="280463"/>
    <lineage>
        <taxon>Eukaryota</taxon>
        <taxon>Haptista</taxon>
        <taxon>Haptophyta</taxon>
        <taxon>Prymnesiophyceae</taxon>
        <taxon>Isochrysidales</taxon>
        <taxon>Noelaerhabdaceae</taxon>
        <taxon>Emiliania</taxon>
    </lineage>
</organism>
<keyword evidence="2" id="KW-1185">Reference proteome</keyword>